<dbReference type="AlphaFoldDB" id="A0AAV1FV21"/>
<dbReference type="InterPro" id="IPR043460">
    <property type="entry name" value="MEDAG/TEX26"/>
</dbReference>
<dbReference type="EMBL" id="OY660873">
    <property type="protein sequence ID" value="CAJ1065067.1"/>
    <property type="molecule type" value="Genomic_DNA"/>
</dbReference>
<keyword evidence="2" id="KW-1185">Reference proteome</keyword>
<evidence type="ECO:0000313" key="2">
    <source>
        <dbReference type="Proteomes" id="UP001178508"/>
    </source>
</evidence>
<name>A0AAV1FV21_XYRNO</name>
<accession>A0AAV1FV21</accession>
<dbReference type="GO" id="GO:0005737">
    <property type="term" value="C:cytoplasm"/>
    <property type="evidence" value="ECO:0007669"/>
    <property type="project" value="TreeGrafter"/>
</dbReference>
<reference evidence="1" key="1">
    <citation type="submission" date="2023-08" db="EMBL/GenBank/DDBJ databases">
        <authorList>
            <person name="Alioto T."/>
            <person name="Alioto T."/>
            <person name="Gomez Garrido J."/>
        </authorList>
    </citation>
    <scope>NUCLEOTIDE SEQUENCE</scope>
</reference>
<evidence type="ECO:0000313" key="1">
    <source>
        <dbReference type="EMBL" id="CAJ1065067.1"/>
    </source>
</evidence>
<sequence>MATKGTKQWWDPYETSNKRQFVYWPNSAAEIRLCRSPTSTSFIDSYSQSGPLGSTVYDKDFCWKPACKPESIRSGTASGQRRNNPHPSQSFMIWRLPREAAGSSDYVSFPQKCSPSEGVIRKALTAQYCSTYRWDFMGMPQGCDNTKTVGGRLAPLYGRREVRFSPNTEMRDNYCKPKQKPELLHNTNSYVACRGIVPTVVQRHVQTQRKRHDLTNYGRFFGNKVADVSGVLKSLLPHELQQLNKVLPEEEKGAVRIALRENNHPISGERGSELPAVVCNPYRPH</sequence>
<dbReference type="Proteomes" id="UP001178508">
    <property type="component" value="Chromosome 10"/>
</dbReference>
<dbReference type="PANTHER" id="PTHR33769">
    <property type="entry name" value="TESTIS-EXPRESSED PROTEIN 26 ISOFORM X3"/>
    <property type="match status" value="1"/>
</dbReference>
<protein>
    <submittedName>
        <fullName evidence="1">Testis-expressed protein 26-like</fullName>
    </submittedName>
</protein>
<gene>
    <name evidence="1" type="ORF">XNOV1_A015934</name>
</gene>
<dbReference type="PANTHER" id="PTHR33769:SF1">
    <property type="entry name" value="TESTIS-EXPRESSED PROTEIN 26"/>
    <property type="match status" value="1"/>
</dbReference>
<organism evidence="1 2">
    <name type="scientific">Xyrichtys novacula</name>
    <name type="common">Pearly razorfish</name>
    <name type="synonym">Hemipteronotus novacula</name>
    <dbReference type="NCBI Taxonomy" id="13765"/>
    <lineage>
        <taxon>Eukaryota</taxon>
        <taxon>Metazoa</taxon>
        <taxon>Chordata</taxon>
        <taxon>Craniata</taxon>
        <taxon>Vertebrata</taxon>
        <taxon>Euteleostomi</taxon>
        <taxon>Actinopterygii</taxon>
        <taxon>Neopterygii</taxon>
        <taxon>Teleostei</taxon>
        <taxon>Neoteleostei</taxon>
        <taxon>Acanthomorphata</taxon>
        <taxon>Eupercaria</taxon>
        <taxon>Labriformes</taxon>
        <taxon>Labridae</taxon>
        <taxon>Xyrichtys</taxon>
    </lineage>
</organism>
<proteinExistence type="predicted"/>